<dbReference type="InParanoid" id="A0A165DAF8"/>
<protein>
    <submittedName>
        <fullName evidence="3">Ubiquinone oxidoreductase 20 kd subunit</fullName>
    </submittedName>
</protein>
<feature type="compositionally biased region" description="Polar residues" evidence="1">
    <location>
        <begin position="55"/>
        <end position="65"/>
    </location>
</feature>
<evidence type="ECO:0000313" key="4">
    <source>
        <dbReference type="Proteomes" id="UP000076842"/>
    </source>
</evidence>
<dbReference type="AlphaFoldDB" id="A0A165DAF8"/>
<dbReference type="Gene3D" id="2.60.260.40">
    <property type="entry name" value="q5lls5 like domains"/>
    <property type="match status" value="1"/>
</dbReference>
<dbReference type="PANTHER" id="PTHR13156">
    <property type="entry name" value="NADH-UBIQUINONE OXIDOREDUCTASE 13 KD-A SUBUNIT"/>
    <property type="match status" value="1"/>
</dbReference>
<organism evidence="3 4">
    <name type="scientific">Calocera cornea HHB12733</name>
    <dbReference type="NCBI Taxonomy" id="1353952"/>
    <lineage>
        <taxon>Eukaryota</taxon>
        <taxon>Fungi</taxon>
        <taxon>Dikarya</taxon>
        <taxon>Basidiomycota</taxon>
        <taxon>Agaricomycotina</taxon>
        <taxon>Dacrymycetes</taxon>
        <taxon>Dacrymycetales</taxon>
        <taxon>Dacrymycetaceae</taxon>
        <taxon>Calocera</taxon>
    </lineage>
</organism>
<feature type="domain" description="Zinc finger CHCC-type" evidence="2">
    <location>
        <begin position="104"/>
        <end position="140"/>
    </location>
</feature>
<sequence>MLWDALYGVSAQGALRPRHRHYYPFDKSRSASATLLIVRDSDQTSLDSIVPQAPNYPTTWSSDQQPRPAPASGPRFEQTVYELQPAPLSAMELVAEDPIRLVDGRKAVCDGGGGPLGHPKIYINLDKPGPRACGYCGIRFEKNPEAGHGHH</sequence>
<feature type="region of interest" description="Disordered" evidence="1">
    <location>
        <begin position="51"/>
        <end position="76"/>
    </location>
</feature>
<proteinExistence type="predicted"/>
<gene>
    <name evidence="3" type="ORF">CALCODRAFT_520737</name>
</gene>
<accession>A0A165DAF8</accession>
<dbReference type="FunFam" id="2.60.260.40:FF:000003">
    <property type="entry name" value="NADH dehydrogenase [ubiquinone] iron-sulfur protein 6, mitochondrial"/>
    <property type="match status" value="1"/>
</dbReference>
<dbReference type="OrthoDB" id="307899at2759"/>
<evidence type="ECO:0000259" key="2">
    <source>
        <dbReference type="Pfam" id="PF10276"/>
    </source>
</evidence>
<dbReference type="EMBL" id="KV424067">
    <property type="protein sequence ID" value="KZT52396.1"/>
    <property type="molecule type" value="Genomic_DNA"/>
</dbReference>
<name>A0A165DAF8_9BASI</name>
<dbReference type="InterPro" id="IPR019401">
    <property type="entry name" value="Znf_CHCC"/>
</dbReference>
<dbReference type="STRING" id="1353952.A0A165DAF8"/>
<dbReference type="Proteomes" id="UP000076842">
    <property type="component" value="Unassembled WGS sequence"/>
</dbReference>
<dbReference type="GO" id="GO:0006120">
    <property type="term" value="P:mitochondrial electron transport, NADH to ubiquinone"/>
    <property type="evidence" value="ECO:0007669"/>
    <property type="project" value="TreeGrafter"/>
</dbReference>
<evidence type="ECO:0000313" key="3">
    <source>
        <dbReference type="EMBL" id="KZT52396.1"/>
    </source>
</evidence>
<evidence type="ECO:0000256" key="1">
    <source>
        <dbReference type="SAM" id="MobiDB-lite"/>
    </source>
</evidence>
<dbReference type="Pfam" id="PF10276">
    <property type="entry name" value="zf-CHCC"/>
    <property type="match status" value="1"/>
</dbReference>
<dbReference type="PANTHER" id="PTHR13156:SF0">
    <property type="entry name" value="NADH DEHYDROGENASE [UBIQUINONE] IRON-SULFUR PROTEIN 6, MITOCHONDRIAL"/>
    <property type="match status" value="1"/>
</dbReference>
<reference evidence="3 4" key="1">
    <citation type="journal article" date="2016" name="Mol. Biol. Evol.">
        <title>Comparative Genomics of Early-Diverging Mushroom-Forming Fungi Provides Insights into the Origins of Lignocellulose Decay Capabilities.</title>
        <authorList>
            <person name="Nagy L.G."/>
            <person name="Riley R."/>
            <person name="Tritt A."/>
            <person name="Adam C."/>
            <person name="Daum C."/>
            <person name="Floudas D."/>
            <person name="Sun H."/>
            <person name="Yadav J.S."/>
            <person name="Pangilinan J."/>
            <person name="Larsson K.H."/>
            <person name="Matsuura K."/>
            <person name="Barry K."/>
            <person name="Labutti K."/>
            <person name="Kuo R."/>
            <person name="Ohm R.A."/>
            <person name="Bhattacharya S.S."/>
            <person name="Shirouzu T."/>
            <person name="Yoshinaga Y."/>
            <person name="Martin F.M."/>
            <person name="Grigoriev I.V."/>
            <person name="Hibbett D.S."/>
        </authorList>
    </citation>
    <scope>NUCLEOTIDE SEQUENCE [LARGE SCALE GENOMIC DNA]</scope>
    <source>
        <strain evidence="3 4">HHB12733</strain>
    </source>
</reference>
<keyword evidence="3" id="KW-0830">Ubiquinone</keyword>
<dbReference type="GO" id="GO:0005739">
    <property type="term" value="C:mitochondrion"/>
    <property type="evidence" value="ECO:0007669"/>
    <property type="project" value="GOC"/>
</dbReference>
<keyword evidence="4" id="KW-1185">Reference proteome</keyword>